<feature type="compositionally biased region" description="Polar residues" evidence="1">
    <location>
        <begin position="1"/>
        <end position="15"/>
    </location>
</feature>
<dbReference type="EMBL" id="ML210318">
    <property type="protein sequence ID" value="TFK19946.1"/>
    <property type="molecule type" value="Genomic_DNA"/>
</dbReference>
<dbReference type="Proteomes" id="UP000307440">
    <property type="component" value="Unassembled WGS sequence"/>
</dbReference>
<evidence type="ECO:0000256" key="1">
    <source>
        <dbReference type="SAM" id="MobiDB-lite"/>
    </source>
</evidence>
<proteinExistence type="predicted"/>
<feature type="compositionally biased region" description="Polar residues" evidence="1">
    <location>
        <begin position="54"/>
        <end position="67"/>
    </location>
</feature>
<organism evidence="2 3">
    <name type="scientific">Coprinopsis marcescibilis</name>
    <name type="common">Agaric fungus</name>
    <name type="synonym">Psathyrella marcescibilis</name>
    <dbReference type="NCBI Taxonomy" id="230819"/>
    <lineage>
        <taxon>Eukaryota</taxon>
        <taxon>Fungi</taxon>
        <taxon>Dikarya</taxon>
        <taxon>Basidiomycota</taxon>
        <taxon>Agaricomycotina</taxon>
        <taxon>Agaricomycetes</taxon>
        <taxon>Agaricomycetidae</taxon>
        <taxon>Agaricales</taxon>
        <taxon>Agaricineae</taxon>
        <taxon>Psathyrellaceae</taxon>
        <taxon>Coprinopsis</taxon>
    </lineage>
</organism>
<reference evidence="2 3" key="1">
    <citation type="journal article" date="2019" name="Nat. Ecol. Evol.">
        <title>Megaphylogeny resolves global patterns of mushroom evolution.</title>
        <authorList>
            <person name="Varga T."/>
            <person name="Krizsan K."/>
            <person name="Foldi C."/>
            <person name="Dima B."/>
            <person name="Sanchez-Garcia M."/>
            <person name="Sanchez-Ramirez S."/>
            <person name="Szollosi G.J."/>
            <person name="Szarkandi J.G."/>
            <person name="Papp V."/>
            <person name="Albert L."/>
            <person name="Andreopoulos W."/>
            <person name="Angelini C."/>
            <person name="Antonin V."/>
            <person name="Barry K.W."/>
            <person name="Bougher N.L."/>
            <person name="Buchanan P."/>
            <person name="Buyck B."/>
            <person name="Bense V."/>
            <person name="Catcheside P."/>
            <person name="Chovatia M."/>
            <person name="Cooper J."/>
            <person name="Damon W."/>
            <person name="Desjardin D."/>
            <person name="Finy P."/>
            <person name="Geml J."/>
            <person name="Haridas S."/>
            <person name="Hughes K."/>
            <person name="Justo A."/>
            <person name="Karasinski D."/>
            <person name="Kautmanova I."/>
            <person name="Kiss B."/>
            <person name="Kocsube S."/>
            <person name="Kotiranta H."/>
            <person name="LaButti K.M."/>
            <person name="Lechner B.E."/>
            <person name="Liimatainen K."/>
            <person name="Lipzen A."/>
            <person name="Lukacs Z."/>
            <person name="Mihaltcheva S."/>
            <person name="Morgado L.N."/>
            <person name="Niskanen T."/>
            <person name="Noordeloos M.E."/>
            <person name="Ohm R.A."/>
            <person name="Ortiz-Santana B."/>
            <person name="Ovrebo C."/>
            <person name="Racz N."/>
            <person name="Riley R."/>
            <person name="Savchenko A."/>
            <person name="Shiryaev A."/>
            <person name="Soop K."/>
            <person name="Spirin V."/>
            <person name="Szebenyi C."/>
            <person name="Tomsovsky M."/>
            <person name="Tulloss R.E."/>
            <person name="Uehling J."/>
            <person name="Grigoriev I.V."/>
            <person name="Vagvolgyi C."/>
            <person name="Papp T."/>
            <person name="Martin F.M."/>
            <person name="Miettinen O."/>
            <person name="Hibbett D.S."/>
            <person name="Nagy L.G."/>
        </authorList>
    </citation>
    <scope>NUCLEOTIDE SEQUENCE [LARGE SCALE GENOMIC DNA]</scope>
    <source>
        <strain evidence="2 3">CBS 121175</strain>
    </source>
</reference>
<keyword evidence="3" id="KW-1185">Reference proteome</keyword>
<sequence length="83" mass="8473">MTSTEVCGGQYTITPPTRPPLMQGPGGEPQLSSVLGGSQPPTPTNDAPRPGSPTPQLSITITNGSRNTTHRGVPTPTRASPSP</sequence>
<evidence type="ECO:0000313" key="3">
    <source>
        <dbReference type="Proteomes" id="UP000307440"/>
    </source>
</evidence>
<protein>
    <submittedName>
        <fullName evidence="2">Uncharacterized protein</fullName>
    </submittedName>
</protein>
<name>A0A5C3KIF2_COPMA</name>
<feature type="region of interest" description="Disordered" evidence="1">
    <location>
        <begin position="1"/>
        <end position="83"/>
    </location>
</feature>
<gene>
    <name evidence="2" type="ORF">FA15DRAFT_708524</name>
</gene>
<dbReference type="AlphaFoldDB" id="A0A5C3KIF2"/>
<accession>A0A5C3KIF2</accession>
<evidence type="ECO:0000313" key="2">
    <source>
        <dbReference type="EMBL" id="TFK19946.1"/>
    </source>
</evidence>